<reference evidence="1 2" key="1">
    <citation type="submission" date="2024-09" db="EMBL/GenBank/DDBJ databases">
        <title>Floridaenema gen nov. (Aerosakkonemataceae, Aerosakkonematales ord. nov., Cyanobacteria) from benthic tropical and subtropical fresh waters, with the description of four new species.</title>
        <authorList>
            <person name="Moretto J.A."/>
            <person name="Berthold D.E."/>
            <person name="Lefler F.W."/>
            <person name="Huang I.-S."/>
            <person name="Laughinghouse H. IV."/>
        </authorList>
    </citation>
    <scope>NUCLEOTIDE SEQUENCE [LARGE SCALE GENOMIC DNA]</scope>
    <source>
        <strain evidence="1 2">BLCC-F46</strain>
    </source>
</reference>
<comment type="caution">
    <text evidence="1">The sequence shown here is derived from an EMBL/GenBank/DDBJ whole genome shotgun (WGS) entry which is preliminary data.</text>
</comment>
<keyword evidence="2" id="KW-1185">Reference proteome</keyword>
<sequence>MRSQNLTRKGVFRLFFYFLCFLTSVLLENSSAKSQNYVCPADLESLINLLLRDLPSYANRVTSRSNPINSPSGTYVILAGKPEFAPLTLGPGVYSPAAPVEGEGVPKQVFFTTLEKQYLANRADLLQNYHWLFLVRSDSGWRLVMLYSQLGSYPTENTPTSPRESSTGIIGQAVQLWLRDCRAGVIKSSNTLERKN</sequence>
<gene>
    <name evidence="1" type="ORF">ACE1CC_28380</name>
</gene>
<evidence type="ECO:0000313" key="2">
    <source>
        <dbReference type="Proteomes" id="UP001576774"/>
    </source>
</evidence>
<proteinExistence type="predicted"/>
<organism evidence="1 2">
    <name type="scientific">Floridaenema aerugineum BLCC-F46</name>
    <dbReference type="NCBI Taxonomy" id="3153654"/>
    <lineage>
        <taxon>Bacteria</taxon>
        <taxon>Bacillati</taxon>
        <taxon>Cyanobacteriota</taxon>
        <taxon>Cyanophyceae</taxon>
        <taxon>Oscillatoriophycideae</taxon>
        <taxon>Aerosakkonematales</taxon>
        <taxon>Aerosakkonemataceae</taxon>
        <taxon>Floridanema</taxon>
        <taxon>Floridanema aerugineum</taxon>
    </lineage>
</organism>
<dbReference type="RefSeq" id="WP_413273785.1">
    <property type="nucleotide sequence ID" value="NZ_JBHFNQ010000210.1"/>
</dbReference>
<evidence type="ECO:0000313" key="1">
    <source>
        <dbReference type="EMBL" id="MFB2880783.1"/>
    </source>
</evidence>
<accession>A0ABV4XF66</accession>
<protein>
    <submittedName>
        <fullName evidence="1">Uncharacterized protein</fullName>
    </submittedName>
</protein>
<name>A0ABV4XF66_9CYAN</name>
<dbReference type="EMBL" id="JBHFNQ010000210">
    <property type="protein sequence ID" value="MFB2880783.1"/>
    <property type="molecule type" value="Genomic_DNA"/>
</dbReference>
<dbReference type="Proteomes" id="UP001576774">
    <property type="component" value="Unassembled WGS sequence"/>
</dbReference>